<protein>
    <submittedName>
        <fullName evidence="1">Anti-sigma regulatory factor (Ser/Thr protein kinase)</fullName>
    </submittedName>
</protein>
<dbReference type="InterPro" id="IPR036890">
    <property type="entry name" value="HATPase_C_sf"/>
</dbReference>
<dbReference type="SUPFAM" id="SSF55874">
    <property type="entry name" value="ATPase domain of HSP90 chaperone/DNA topoisomerase II/histidine kinase"/>
    <property type="match status" value="1"/>
</dbReference>
<evidence type="ECO:0000313" key="1">
    <source>
        <dbReference type="EMBL" id="MET4562159.1"/>
    </source>
</evidence>
<comment type="caution">
    <text evidence="1">The sequence shown here is derived from an EMBL/GenBank/DDBJ whole genome shotgun (WGS) entry which is preliminary data.</text>
</comment>
<dbReference type="Proteomes" id="UP001549363">
    <property type="component" value="Unassembled WGS sequence"/>
</dbReference>
<accession>A0ABV2PNI4</accession>
<name>A0ABV2PNI4_9BACI</name>
<dbReference type="RefSeq" id="WP_354472344.1">
    <property type="nucleotide sequence ID" value="NZ_JBEPSB010000018.1"/>
</dbReference>
<evidence type="ECO:0000313" key="2">
    <source>
        <dbReference type="Proteomes" id="UP001549363"/>
    </source>
</evidence>
<keyword evidence="2" id="KW-1185">Reference proteome</keyword>
<reference evidence="1 2" key="1">
    <citation type="submission" date="2024-06" db="EMBL/GenBank/DDBJ databases">
        <title>Sorghum-associated microbial communities from plants grown in Nebraska, USA.</title>
        <authorList>
            <person name="Schachtman D."/>
        </authorList>
    </citation>
    <scope>NUCLEOTIDE SEQUENCE [LARGE SCALE GENOMIC DNA]</scope>
    <source>
        <strain evidence="1 2">736</strain>
    </source>
</reference>
<gene>
    <name evidence="1" type="ORF">ABIA69_003345</name>
</gene>
<proteinExistence type="predicted"/>
<sequence>MKVFMPRELDRDRINELMINVLDSEKKPLYKQVELDFTTLKFIQPAGVVALDNMIEWLYKRDVRVDFTYYTNIVDKYHPIKYLDDSGFFEKHLGKRLVKSATLRSTTISLQNVAYEESFSWLQNTFTPWLAQQLGVKKTTLGNIEMCLGEIFNNIKDHSSENIGCLYAQHYPQKKLLTFCIADFGVGIPYNIKRVFPDCSDSEALLHAIEEGFTTKTSPRNLGAGLYTMIKNIVINLKGSVHINSGYGILNVYSDKGAIVTDPFHSDGFYPGTFLEFNINTAEVEKEDLETEEEEEFEW</sequence>
<dbReference type="EMBL" id="JBEPSB010000018">
    <property type="protein sequence ID" value="MET4562159.1"/>
    <property type="molecule type" value="Genomic_DNA"/>
</dbReference>
<dbReference type="Gene3D" id="3.30.565.10">
    <property type="entry name" value="Histidine kinase-like ATPase, C-terminal domain"/>
    <property type="match status" value="1"/>
</dbReference>
<organism evidence="1 2">
    <name type="scientific">Lysinibacillus parviboronicapiens</name>
    <dbReference type="NCBI Taxonomy" id="436516"/>
    <lineage>
        <taxon>Bacteria</taxon>
        <taxon>Bacillati</taxon>
        <taxon>Bacillota</taxon>
        <taxon>Bacilli</taxon>
        <taxon>Bacillales</taxon>
        <taxon>Bacillaceae</taxon>
        <taxon>Lysinibacillus</taxon>
    </lineage>
</organism>